<organism evidence="1 2">
    <name type="scientific">Araneus ventricosus</name>
    <name type="common">Orbweaver spider</name>
    <name type="synonym">Epeira ventricosa</name>
    <dbReference type="NCBI Taxonomy" id="182803"/>
    <lineage>
        <taxon>Eukaryota</taxon>
        <taxon>Metazoa</taxon>
        <taxon>Ecdysozoa</taxon>
        <taxon>Arthropoda</taxon>
        <taxon>Chelicerata</taxon>
        <taxon>Arachnida</taxon>
        <taxon>Araneae</taxon>
        <taxon>Araneomorphae</taxon>
        <taxon>Entelegynae</taxon>
        <taxon>Araneoidea</taxon>
        <taxon>Araneidae</taxon>
        <taxon>Araneus</taxon>
    </lineage>
</organism>
<dbReference type="Proteomes" id="UP000499080">
    <property type="component" value="Unassembled WGS sequence"/>
</dbReference>
<evidence type="ECO:0000313" key="1">
    <source>
        <dbReference type="EMBL" id="GBM03453.1"/>
    </source>
</evidence>
<name>A0A4Y2CGH1_ARAVE</name>
<evidence type="ECO:0000313" key="2">
    <source>
        <dbReference type="Proteomes" id="UP000499080"/>
    </source>
</evidence>
<dbReference type="PANTHER" id="PTHR46114">
    <property type="entry name" value="APPLE DOMAIN-CONTAINING PROTEIN"/>
    <property type="match status" value="1"/>
</dbReference>
<dbReference type="OrthoDB" id="6721348at2759"/>
<reference evidence="1 2" key="1">
    <citation type="journal article" date="2019" name="Sci. Rep.">
        <title>Orb-weaving spider Araneus ventricosus genome elucidates the spidroin gene catalogue.</title>
        <authorList>
            <person name="Kono N."/>
            <person name="Nakamura H."/>
            <person name="Ohtoshi R."/>
            <person name="Moran D.A.P."/>
            <person name="Shinohara A."/>
            <person name="Yoshida Y."/>
            <person name="Fujiwara M."/>
            <person name="Mori M."/>
            <person name="Tomita M."/>
            <person name="Arakawa K."/>
        </authorList>
    </citation>
    <scope>NUCLEOTIDE SEQUENCE [LARGE SCALE GENOMIC DNA]</scope>
</reference>
<proteinExistence type="predicted"/>
<gene>
    <name evidence="1" type="ORF">AVEN_265487_1</name>
</gene>
<protein>
    <submittedName>
        <fullName evidence="1">Uncharacterized protein</fullName>
    </submittedName>
</protein>
<accession>A0A4Y2CGH1</accession>
<keyword evidence="2" id="KW-1185">Reference proteome</keyword>
<sequence>MVSVVSLSEEMISTSQDSRFNSQKSKTSQQFSQAEFNDLGCDLTLFKKAAEKIKAGVFGGPQIRDLVHDYESGRKNNKKEKSAWLSFKTIIQNFLGNRKADNCEIMATRMLLTFRKLRCNMSVKFYFLFDRFPKNLRATSDGQRAFSSRFQNDGRVLPRSLEQVSKEIGS</sequence>
<dbReference type="AlphaFoldDB" id="A0A4Y2CGH1"/>
<dbReference type="EMBL" id="BGPR01000191">
    <property type="protein sequence ID" value="GBM03453.1"/>
    <property type="molecule type" value="Genomic_DNA"/>
</dbReference>
<dbReference type="PANTHER" id="PTHR46114:SF1">
    <property type="entry name" value="ZAD DOMAIN-CONTAINING PROTEIN"/>
    <property type="match status" value="1"/>
</dbReference>
<comment type="caution">
    <text evidence="1">The sequence shown here is derived from an EMBL/GenBank/DDBJ whole genome shotgun (WGS) entry which is preliminary data.</text>
</comment>